<evidence type="ECO:0000313" key="3">
    <source>
        <dbReference type="Proteomes" id="UP001519460"/>
    </source>
</evidence>
<feature type="signal peptide" evidence="1">
    <location>
        <begin position="1"/>
        <end position="21"/>
    </location>
</feature>
<name>A0ABD0J0I5_9CAEN</name>
<gene>
    <name evidence="2" type="ORF">BaRGS_00040486</name>
</gene>
<feature type="non-terminal residue" evidence="2">
    <location>
        <position position="1"/>
    </location>
</feature>
<accession>A0ABD0J0I5</accession>
<organism evidence="2 3">
    <name type="scientific">Batillaria attramentaria</name>
    <dbReference type="NCBI Taxonomy" id="370345"/>
    <lineage>
        <taxon>Eukaryota</taxon>
        <taxon>Metazoa</taxon>
        <taxon>Spiralia</taxon>
        <taxon>Lophotrochozoa</taxon>
        <taxon>Mollusca</taxon>
        <taxon>Gastropoda</taxon>
        <taxon>Caenogastropoda</taxon>
        <taxon>Sorbeoconcha</taxon>
        <taxon>Cerithioidea</taxon>
        <taxon>Batillariidae</taxon>
        <taxon>Batillaria</taxon>
    </lineage>
</organism>
<dbReference type="AlphaFoldDB" id="A0ABD0J0I5"/>
<comment type="caution">
    <text evidence="2">The sequence shown here is derived from an EMBL/GenBank/DDBJ whole genome shotgun (WGS) entry which is preliminary data.</text>
</comment>
<keyword evidence="1" id="KW-0732">Signal</keyword>
<protein>
    <submittedName>
        <fullName evidence="2">Uncharacterized protein</fullName>
    </submittedName>
</protein>
<feature type="non-terminal residue" evidence="2">
    <location>
        <position position="106"/>
    </location>
</feature>
<sequence length="106" mass="11410">SEVSPLGGRAELITLLPTLLAFRVGTGAVEHAEGGTPFVPEQCSKRKRLWLAVNPRGHVICVAHACTWRPCQAFDTGRALRLLKIKLLLPGSANTVVNGWNFPAAL</sequence>
<feature type="chain" id="PRO_5044765229" evidence="1">
    <location>
        <begin position="22"/>
        <end position="106"/>
    </location>
</feature>
<evidence type="ECO:0000256" key="1">
    <source>
        <dbReference type="SAM" id="SignalP"/>
    </source>
</evidence>
<evidence type="ECO:0000313" key="2">
    <source>
        <dbReference type="EMBL" id="KAK7443002.1"/>
    </source>
</evidence>
<reference evidence="2 3" key="1">
    <citation type="journal article" date="2023" name="Sci. Data">
        <title>Genome assembly of the Korean intertidal mud-creeper Batillaria attramentaria.</title>
        <authorList>
            <person name="Patra A.K."/>
            <person name="Ho P.T."/>
            <person name="Jun S."/>
            <person name="Lee S.J."/>
            <person name="Kim Y."/>
            <person name="Won Y.J."/>
        </authorList>
    </citation>
    <scope>NUCLEOTIDE SEQUENCE [LARGE SCALE GENOMIC DNA]</scope>
    <source>
        <strain evidence="2">Wonlab-2016</strain>
    </source>
</reference>
<keyword evidence="3" id="KW-1185">Reference proteome</keyword>
<dbReference type="EMBL" id="JACVVK020000825">
    <property type="protein sequence ID" value="KAK7443002.1"/>
    <property type="molecule type" value="Genomic_DNA"/>
</dbReference>
<proteinExistence type="predicted"/>
<dbReference type="Proteomes" id="UP001519460">
    <property type="component" value="Unassembled WGS sequence"/>
</dbReference>